<dbReference type="Gene3D" id="3.30.70.330">
    <property type="match status" value="1"/>
</dbReference>
<evidence type="ECO:0000256" key="2">
    <source>
        <dbReference type="PROSITE-ProRule" id="PRU00176"/>
    </source>
</evidence>
<comment type="caution">
    <text evidence="5">The sequence shown here is derived from an EMBL/GenBank/DDBJ whole genome shotgun (WGS) entry which is preliminary data.</text>
</comment>
<evidence type="ECO:0000313" key="6">
    <source>
        <dbReference type="Proteomes" id="UP001149813"/>
    </source>
</evidence>
<dbReference type="SUPFAM" id="SSF54928">
    <property type="entry name" value="RNA-binding domain, RBD"/>
    <property type="match status" value="1"/>
</dbReference>
<accession>A0A9W7XV11</accession>
<reference evidence="5" key="1">
    <citation type="submission" date="2022-07" db="EMBL/GenBank/DDBJ databases">
        <title>Phylogenomic reconstructions and comparative analyses of Kickxellomycotina fungi.</title>
        <authorList>
            <person name="Reynolds N.K."/>
            <person name="Stajich J.E."/>
            <person name="Barry K."/>
            <person name="Grigoriev I.V."/>
            <person name="Crous P."/>
            <person name="Smith M.E."/>
        </authorList>
    </citation>
    <scope>NUCLEOTIDE SEQUENCE</scope>
    <source>
        <strain evidence="5">NBRC 32514</strain>
    </source>
</reference>
<feature type="compositionally biased region" description="Basic and acidic residues" evidence="3">
    <location>
        <begin position="182"/>
        <end position="202"/>
    </location>
</feature>
<feature type="domain" description="RRM" evidence="4">
    <location>
        <begin position="101"/>
        <end position="177"/>
    </location>
</feature>
<dbReference type="Proteomes" id="UP001149813">
    <property type="component" value="Unassembled WGS sequence"/>
</dbReference>
<dbReference type="PANTHER" id="PTHR23236">
    <property type="entry name" value="EUKARYOTIC TRANSLATION INITIATION FACTOR 4B/4H"/>
    <property type="match status" value="1"/>
</dbReference>
<proteinExistence type="predicted"/>
<dbReference type="InterPro" id="IPR000504">
    <property type="entry name" value="RRM_dom"/>
</dbReference>
<feature type="compositionally biased region" description="Basic and acidic residues" evidence="3">
    <location>
        <begin position="43"/>
        <end position="60"/>
    </location>
</feature>
<protein>
    <recommendedName>
        <fullName evidence="4">RRM domain-containing protein</fullName>
    </recommendedName>
</protein>
<dbReference type="OrthoDB" id="439808at2759"/>
<feature type="region of interest" description="Disordered" evidence="3">
    <location>
        <begin position="1"/>
        <end position="77"/>
    </location>
</feature>
<evidence type="ECO:0000259" key="4">
    <source>
        <dbReference type="PROSITE" id="PS50102"/>
    </source>
</evidence>
<dbReference type="Pfam" id="PF00076">
    <property type="entry name" value="RRM_1"/>
    <property type="match status" value="1"/>
</dbReference>
<keyword evidence="1 2" id="KW-0694">RNA-binding</keyword>
<dbReference type="PANTHER" id="PTHR23236:SF51">
    <property type="entry name" value="NUCLEOLAR PROTEIN 6"/>
    <property type="match status" value="1"/>
</dbReference>
<dbReference type="SMART" id="SM00360">
    <property type="entry name" value="RRM"/>
    <property type="match status" value="1"/>
</dbReference>
<dbReference type="GO" id="GO:0019843">
    <property type="term" value="F:rRNA binding"/>
    <property type="evidence" value="ECO:0007669"/>
    <property type="project" value="TreeGrafter"/>
</dbReference>
<dbReference type="GO" id="GO:0005730">
    <property type="term" value="C:nucleolus"/>
    <property type="evidence" value="ECO:0007669"/>
    <property type="project" value="TreeGrafter"/>
</dbReference>
<dbReference type="InterPro" id="IPR034228">
    <property type="entry name" value="Nop6_RRM"/>
</dbReference>
<dbReference type="PROSITE" id="PS50102">
    <property type="entry name" value="RRM"/>
    <property type="match status" value="1"/>
</dbReference>
<keyword evidence="6" id="KW-1185">Reference proteome</keyword>
<dbReference type="CDD" id="cd12400">
    <property type="entry name" value="RRM_Nop6"/>
    <property type="match status" value="1"/>
</dbReference>
<sequence length="263" mass="28769">MVDEAGSGAKLSKKQLKNLQFRGKVDKPEKSSETIKPKGKKGKLGDKPKGKKGKLGDKPKGGKVSKKRKRAEEELDEKLGKAVEKTKFEKRTNGAGNAIRFIAFVGNIPFKTTAEELKQHMQSANPVSVRLGTHKDTGKSRGFAFVEFGSSNDLKNALKFHHNRIGDKKINVELTVGGGGKSEARTNKIKERREKLENERKRASVNKRQKIDHETNNQDESEEQDVEPSSAVSAKPQNSGSQSAARSKPETATKAEVVAPDAG</sequence>
<dbReference type="InterPro" id="IPR035979">
    <property type="entry name" value="RBD_domain_sf"/>
</dbReference>
<organism evidence="5 6">
    <name type="scientific">Coemansia erecta</name>
    <dbReference type="NCBI Taxonomy" id="147472"/>
    <lineage>
        <taxon>Eukaryota</taxon>
        <taxon>Fungi</taxon>
        <taxon>Fungi incertae sedis</taxon>
        <taxon>Zoopagomycota</taxon>
        <taxon>Kickxellomycotina</taxon>
        <taxon>Kickxellomycetes</taxon>
        <taxon>Kickxellales</taxon>
        <taxon>Kickxellaceae</taxon>
        <taxon>Coemansia</taxon>
    </lineage>
</organism>
<feature type="compositionally biased region" description="Basic and acidic residues" evidence="3">
    <location>
        <begin position="23"/>
        <end position="36"/>
    </location>
</feature>
<feature type="region of interest" description="Disordered" evidence="3">
    <location>
        <begin position="165"/>
        <end position="263"/>
    </location>
</feature>
<gene>
    <name evidence="5" type="ORF">LPJ53_005718</name>
</gene>
<evidence type="ECO:0000256" key="1">
    <source>
        <dbReference type="ARBA" id="ARBA00022884"/>
    </source>
</evidence>
<dbReference type="GO" id="GO:0042274">
    <property type="term" value="P:ribosomal small subunit biogenesis"/>
    <property type="evidence" value="ECO:0007669"/>
    <property type="project" value="TreeGrafter"/>
</dbReference>
<name>A0A9W7XV11_9FUNG</name>
<feature type="compositionally biased region" description="Acidic residues" evidence="3">
    <location>
        <begin position="217"/>
        <end position="226"/>
    </location>
</feature>
<dbReference type="AlphaFoldDB" id="A0A9W7XV11"/>
<evidence type="ECO:0000256" key="3">
    <source>
        <dbReference type="SAM" id="MobiDB-lite"/>
    </source>
</evidence>
<feature type="non-terminal residue" evidence="5">
    <location>
        <position position="263"/>
    </location>
</feature>
<dbReference type="InterPro" id="IPR012677">
    <property type="entry name" value="Nucleotide-bd_a/b_plait_sf"/>
</dbReference>
<evidence type="ECO:0000313" key="5">
    <source>
        <dbReference type="EMBL" id="KAJ1719540.1"/>
    </source>
</evidence>
<feature type="compositionally biased region" description="Polar residues" evidence="3">
    <location>
        <begin position="230"/>
        <end position="245"/>
    </location>
</feature>
<dbReference type="EMBL" id="JANBOJ010000382">
    <property type="protein sequence ID" value="KAJ1719540.1"/>
    <property type="molecule type" value="Genomic_DNA"/>
</dbReference>